<dbReference type="InterPro" id="IPR050640">
    <property type="entry name" value="Bact_2-comp_sensor_kinase"/>
</dbReference>
<keyword evidence="3" id="KW-0812">Transmembrane</keyword>
<evidence type="ECO:0000259" key="4">
    <source>
        <dbReference type="PROSITE" id="PS50109"/>
    </source>
</evidence>
<name>A0A7R7IEM2_9FIRM</name>
<feature type="domain" description="Histidine kinase" evidence="4">
    <location>
        <begin position="523"/>
        <end position="619"/>
    </location>
</feature>
<evidence type="ECO:0000256" key="2">
    <source>
        <dbReference type="ARBA" id="ARBA00023012"/>
    </source>
</evidence>
<dbReference type="InterPro" id="IPR036890">
    <property type="entry name" value="HATPase_C_sf"/>
</dbReference>
<dbReference type="AlphaFoldDB" id="A0A7R7IEM2"/>
<feature type="transmembrane region" description="Helical" evidence="3">
    <location>
        <begin position="359"/>
        <end position="376"/>
    </location>
</feature>
<dbReference type="SUPFAM" id="SSF55874">
    <property type="entry name" value="ATPase domain of HSP90 chaperone/DNA topoisomerase II/histidine kinase"/>
    <property type="match status" value="1"/>
</dbReference>
<organism evidence="5 6">
    <name type="scientific">Anaeromicropila herbilytica</name>
    <dbReference type="NCBI Taxonomy" id="2785025"/>
    <lineage>
        <taxon>Bacteria</taxon>
        <taxon>Bacillati</taxon>
        <taxon>Bacillota</taxon>
        <taxon>Clostridia</taxon>
        <taxon>Lachnospirales</taxon>
        <taxon>Lachnospiraceae</taxon>
        <taxon>Anaeromicropila</taxon>
    </lineage>
</organism>
<dbReference type="GO" id="GO:0016020">
    <property type="term" value="C:membrane"/>
    <property type="evidence" value="ECO:0007669"/>
    <property type="project" value="InterPro"/>
</dbReference>
<keyword evidence="1 5" id="KW-0808">Transferase</keyword>
<feature type="transmembrane region" description="Helical" evidence="3">
    <location>
        <begin position="206"/>
        <end position="227"/>
    </location>
</feature>
<dbReference type="Pfam" id="PF02518">
    <property type="entry name" value="HATPase_c"/>
    <property type="match status" value="1"/>
</dbReference>
<protein>
    <submittedName>
        <fullName evidence="5">Histidine kinase</fullName>
    </submittedName>
</protein>
<dbReference type="EMBL" id="AP024169">
    <property type="protein sequence ID" value="BCN31253.1"/>
    <property type="molecule type" value="Genomic_DNA"/>
</dbReference>
<evidence type="ECO:0000313" key="6">
    <source>
        <dbReference type="Proteomes" id="UP000595897"/>
    </source>
</evidence>
<dbReference type="PANTHER" id="PTHR34220:SF7">
    <property type="entry name" value="SENSOR HISTIDINE KINASE YPDA"/>
    <property type="match status" value="1"/>
</dbReference>
<sequence>MQSLGDERINSKKTTARLLIMILFIILIFYICLIMNKKIEYSTTAKNGYIDLSNNNLNNFITEIDGEWKFYPMDNTNEEPINIMVPGRWNENNKVARKMGRYGYGTYKLQIKVPKSGYYGLDLRYIPSAYEVYINGRFIASNGVLGKNLKTETASWRYQTLTFYTETVDVNIEIKISNYHNNKGGIISSILLGQTNNIQNNVHEGIIKSAIIIGVFAGLGLYLILLYHSDLKKFNFLHVGLFCLSSMLLESISDVNILNYLWSDIPFNLITKLQYFAFVTGLFSLQFFIRSIYREQTCKKCWRIISTVNALFLLAVIIFPIRIFVYDDSIYMTILILNLINIMYTLIKAIRRRKKHSIKLTFGFIFMVLTISIDILSANKIYLAYVSAGNYNLGLLFFAICGIYVLSEDIIEAFISSNQAKDMEIAFLQAQIAPHFFFNTLNNIYCIMGESVPTARNLILDFCNFLRVKHKFDYRENVFYTLKEELDLIRSYFRLESAAYGDAIQLAIKVPEEFEGIMIPQLILQPIVENAIKHARIHNNITIEIQAIKIKDKLQLMVSDNGVGMREEILAKLLDKDCKSGIGLKNINDRLIKCYQTRLNIKSTVNVGTKVFFEIPIIKEVK</sequence>
<dbReference type="Proteomes" id="UP000595897">
    <property type="component" value="Chromosome"/>
</dbReference>
<dbReference type="Gene3D" id="2.60.120.260">
    <property type="entry name" value="Galactose-binding domain-like"/>
    <property type="match status" value="1"/>
</dbReference>
<keyword evidence="3" id="KW-0472">Membrane</keyword>
<evidence type="ECO:0000256" key="3">
    <source>
        <dbReference type="SAM" id="Phobius"/>
    </source>
</evidence>
<dbReference type="InterPro" id="IPR011623">
    <property type="entry name" value="7TMR_DISM_rcpt_extracell_dom1"/>
</dbReference>
<evidence type="ECO:0000313" key="5">
    <source>
        <dbReference type="EMBL" id="BCN31253.1"/>
    </source>
</evidence>
<feature type="transmembrane region" description="Helical" evidence="3">
    <location>
        <begin position="301"/>
        <end position="323"/>
    </location>
</feature>
<gene>
    <name evidence="5" type="ORF">bsdtb5_25480</name>
</gene>
<dbReference type="SUPFAM" id="SSF49785">
    <property type="entry name" value="Galactose-binding domain-like"/>
    <property type="match status" value="1"/>
</dbReference>
<accession>A0A7R7IEM2</accession>
<dbReference type="Gene3D" id="3.30.565.10">
    <property type="entry name" value="Histidine kinase-like ATPase, C-terminal domain"/>
    <property type="match status" value="1"/>
</dbReference>
<keyword evidence="1 5" id="KW-0418">Kinase</keyword>
<dbReference type="GO" id="GO:0000155">
    <property type="term" value="F:phosphorelay sensor kinase activity"/>
    <property type="evidence" value="ECO:0007669"/>
    <property type="project" value="InterPro"/>
</dbReference>
<feature type="transmembrane region" description="Helical" evidence="3">
    <location>
        <begin position="18"/>
        <end position="36"/>
    </location>
</feature>
<feature type="transmembrane region" description="Helical" evidence="3">
    <location>
        <begin position="273"/>
        <end position="289"/>
    </location>
</feature>
<dbReference type="InterPro" id="IPR010559">
    <property type="entry name" value="Sig_transdc_His_kin_internal"/>
</dbReference>
<dbReference type="InterPro" id="IPR008979">
    <property type="entry name" value="Galactose-bd-like_sf"/>
</dbReference>
<dbReference type="InterPro" id="IPR003594">
    <property type="entry name" value="HATPase_dom"/>
</dbReference>
<dbReference type="KEGG" id="ahb:bsdtb5_25480"/>
<keyword evidence="2" id="KW-0902">Two-component regulatory system</keyword>
<dbReference type="PANTHER" id="PTHR34220">
    <property type="entry name" value="SENSOR HISTIDINE KINASE YPDA"/>
    <property type="match status" value="1"/>
</dbReference>
<keyword evidence="3" id="KW-1133">Transmembrane helix</keyword>
<reference evidence="5 6" key="1">
    <citation type="submission" date="2020-11" db="EMBL/GenBank/DDBJ databases">
        <title>Draft genome sequencing of a Lachnospiraceae strain isolated from anoxic soil subjected to BSD treatment.</title>
        <authorList>
            <person name="Uek A."/>
            <person name="Tonouchi A."/>
        </authorList>
    </citation>
    <scope>NUCLEOTIDE SEQUENCE [LARGE SCALE GENOMIC DNA]</scope>
    <source>
        <strain evidence="5 6">TB5</strain>
    </source>
</reference>
<feature type="transmembrane region" description="Helical" evidence="3">
    <location>
        <begin position="329"/>
        <end position="347"/>
    </location>
</feature>
<evidence type="ECO:0000256" key="1">
    <source>
        <dbReference type="ARBA" id="ARBA00022777"/>
    </source>
</evidence>
<dbReference type="InterPro" id="IPR005467">
    <property type="entry name" value="His_kinase_dom"/>
</dbReference>
<proteinExistence type="predicted"/>
<keyword evidence="6" id="KW-1185">Reference proteome</keyword>
<dbReference type="PROSITE" id="PS50109">
    <property type="entry name" value="HIS_KIN"/>
    <property type="match status" value="1"/>
</dbReference>
<feature type="transmembrane region" description="Helical" evidence="3">
    <location>
        <begin position="382"/>
        <end position="406"/>
    </location>
</feature>
<dbReference type="Pfam" id="PF07695">
    <property type="entry name" value="7TMR-DISM_7TM"/>
    <property type="match status" value="1"/>
</dbReference>
<dbReference type="Pfam" id="PF06580">
    <property type="entry name" value="His_kinase"/>
    <property type="match status" value="1"/>
</dbReference>